<evidence type="ECO:0000256" key="3">
    <source>
        <dbReference type="ARBA" id="ARBA00011738"/>
    </source>
</evidence>
<keyword evidence="6 10" id="KW-0143">Chaperone</keyword>
<dbReference type="GO" id="GO:0051082">
    <property type="term" value="F:unfolded protein binding"/>
    <property type="evidence" value="ECO:0007669"/>
    <property type="project" value="TreeGrafter"/>
</dbReference>
<dbReference type="InterPro" id="IPR000740">
    <property type="entry name" value="GrpE"/>
</dbReference>
<keyword evidence="4 10" id="KW-0963">Cytoplasm</keyword>
<comment type="function">
    <text evidence="7 10 11">Participates actively in the response to hyperosmotic and heat shock by preventing the aggregation of stress-denatured proteins, in association with DnaK and GrpE. It is the nucleotide exchange factor for DnaK and may function as a thermosensor. Unfolded proteins bind initially to DnaJ; upon interaction with the DnaJ-bound protein, DnaK hydrolyzes its bound ATP, resulting in the formation of a stable complex. GrpE releases ADP from DnaK; ATP binding to DnaK triggers the release of the substrate protein, thus completing the reaction cycle. Several rounds of ATP-dependent interactions between DnaJ, DnaK and GrpE are required for fully efficient folding.</text>
</comment>
<evidence type="ECO:0000256" key="10">
    <source>
        <dbReference type="HAMAP-Rule" id="MF_01151"/>
    </source>
</evidence>
<evidence type="ECO:0000256" key="11">
    <source>
        <dbReference type="RuleBase" id="RU000639"/>
    </source>
</evidence>
<dbReference type="EMBL" id="JACIJK010000006">
    <property type="protein sequence ID" value="MBB5715228.1"/>
    <property type="molecule type" value="Genomic_DNA"/>
</dbReference>
<dbReference type="HAMAP" id="MF_01151">
    <property type="entry name" value="GrpE"/>
    <property type="match status" value="1"/>
</dbReference>
<gene>
    <name evidence="10" type="primary">grpE</name>
    <name evidence="15" type="ORF">FHS94_002074</name>
</gene>
<comment type="similarity">
    <text evidence="2 10 12">Belongs to the GrpE family.</text>
</comment>
<feature type="region of interest" description="Disordered" evidence="14">
    <location>
        <begin position="1"/>
        <end position="27"/>
    </location>
</feature>
<dbReference type="PANTHER" id="PTHR21237:SF23">
    <property type="entry name" value="GRPE PROTEIN HOMOLOG, MITOCHONDRIAL"/>
    <property type="match status" value="1"/>
</dbReference>
<reference evidence="15 16" key="1">
    <citation type="submission" date="2020-08" db="EMBL/GenBank/DDBJ databases">
        <title>Genomic Encyclopedia of Type Strains, Phase IV (KMG-IV): sequencing the most valuable type-strain genomes for metagenomic binning, comparative biology and taxonomic classification.</title>
        <authorList>
            <person name="Goeker M."/>
        </authorList>
    </citation>
    <scope>NUCLEOTIDE SEQUENCE [LARGE SCALE GENOMIC DNA]</scope>
    <source>
        <strain evidence="15 16">DSM 100044</strain>
    </source>
</reference>
<evidence type="ECO:0000256" key="12">
    <source>
        <dbReference type="RuleBase" id="RU004478"/>
    </source>
</evidence>
<proteinExistence type="inferred from homology"/>
<dbReference type="GO" id="GO:0006457">
    <property type="term" value="P:protein folding"/>
    <property type="evidence" value="ECO:0007669"/>
    <property type="project" value="InterPro"/>
</dbReference>
<keyword evidence="13" id="KW-0175">Coiled coil</keyword>
<dbReference type="PROSITE" id="PS01071">
    <property type="entry name" value="GRPE"/>
    <property type="match status" value="1"/>
</dbReference>
<evidence type="ECO:0000256" key="7">
    <source>
        <dbReference type="ARBA" id="ARBA00053401"/>
    </source>
</evidence>
<dbReference type="InterPro" id="IPR013805">
    <property type="entry name" value="GrpE_CC"/>
</dbReference>
<evidence type="ECO:0000256" key="8">
    <source>
        <dbReference type="ARBA" id="ARBA00072274"/>
    </source>
</evidence>
<dbReference type="SUPFAM" id="SSF58014">
    <property type="entry name" value="Coiled-coil domain of nucleotide exchange factor GrpE"/>
    <property type="match status" value="1"/>
</dbReference>
<dbReference type="CDD" id="cd00446">
    <property type="entry name" value="GrpE"/>
    <property type="match status" value="1"/>
</dbReference>
<dbReference type="GO" id="GO:0000774">
    <property type="term" value="F:adenyl-nucleotide exchange factor activity"/>
    <property type="evidence" value="ECO:0007669"/>
    <property type="project" value="InterPro"/>
</dbReference>
<dbReference type="Gene3D" id="3.90.20.20">
    <property type="match status" value="1"/>
</dbReference>
<name>A0A7W9BDY1_9SPHN</name>
<evidence type="ECO:0000256" key="14">
    <source>
        <dbReference type="SAM" id="MobiDB-lite"/>
    </source>
</evidence>
<evidence type="ECO:0000256" key="9">
    <source>
        <dbReference type="ARBA" id="ARBA00076414"/>
    </source>
</evidence>
<dbReference type="RefSeq" id="WP_184057381.1">
    <property type="nucleotide sequence ID" value="NZ_JACIJK010000006.1"/>
</dbReference>
<dbReference type="FunFam" id="2.30.22.10:FF:000001">
    <property type="entry name" value="Protein GrpE"/>
    <property type="match status" value="1"/>
</dbReference>
<keyword evidence="5 10" id="KW-0346">Stress response</keyword>
<dbReference type="InterPro" id="IPR009012">
    <property type="entry name" value="GrpE_head"/>
</dbReference>
<comment type="subcellular location">
    <subcellularLocation>
        <location evidence="1 10">Cytoplasm</location>
    </subcellularLocation>
</comment>
<organism evidence="15 16">
    <name type="scientific">Sphingomonas aerophila</name>
    <dbReference type="NCBI Taxonomy" id="1344948"/>
    <lineage>
        <taxon>Bacteria</taxon>
        <taxon>Pseudomonadati</taxon>
        <taxon>Pseudomonadota</taxon>
        <taxon>Alphaproteobacteria</taxon>
        <taxon>Sphingomonadales</taxon>
        <taxon>Sphingomonadaceae</taxon>
        <taxon>Sphingomonas</taxon>
    </lineage>
</organism>
<dbReference type="Pfam" id="PF01025">
    <property type="entry name" value="GrpE"/>
    <property type="match status" value="1"/>
</dbReference>
<dbReference type="GO" id="GO:0042803">
    <property type="term" value="F:protein homodimerization activity"/>
    <property type="evidence" value="ECO:0007669"/>
    <property type="project" value="InterPro"/>
</dbReference>
<feature type="coiled-coil region" evidence="13">
    <location>
        <begin position="27"/>
        <end position="72"/>
    </location>
</feature>
<dbReference type="PANTHER" id="PTHR21237">
    <property type="entry name" value="GRPE PROTEIN"/>
    <property type="match status" value="1"/>
</dbReference>
<evidence type="ECO:0000313" key="15">
    <source>
        <dbReference type="EMBL" id="MBB5715228.1"/>
    </source>
</evidence>
<evidence type="ECO:0000256" key="6">
    <source>
        <dbReference type="ARBA" id="ARBA00023186"/>
    </source>
</evidence>
<dbReference type="SUPFAM" id="SSF51064">
    <property type="entry name" value="Head domain of nucleotide exchange factor GrpE"/>
    <property type="match status" value="1"/>
</dbReference>
<evidence type="ECO:0000256" key="4">
    <source>
        <dbReference type="ARBA" id="ARBA00022490"/>
    </source>
</evidence>
<dbReference type="Gene3D" id="2.30.22.10">
    <property type="entry name" value="Head domain of nucleotide exchange factor GrpE"/>
    <property type="match status" value="1"/>
</dbReference>
<comment type="subunit">
    <text evidence="3 10">Homodimer.</text>
</comment>
<evidence type="ECO:0000256" key="1">
    <source>
        <dbReference type="ARBA" id="ARBA00004496"/>
    </source>
</evidence>
<dbReference type="PRINTS" id="PR00773">
    <property type="entry name" value="GRPEPROTEIN"/>
</dbReference>
<dbReference type="GO" id="GO:0051087">
    <property type="term" value="F:protein-folding chaperone binding"/>
    <property type="evidence" value="ECO:0007669"/>
    <property type="project" value="InterPro"/>
</dbReference>
<accession>A0A7W9BDY1</accession>
<keyword evidence="16" id="KW-1185">Reference proteome</keyword>
<evidence type="ECO:0000313" key="16">
    <source>
        <dbReference type="Proteomes" id="UP000546200"/>
    </source>
</evidence>
<evidence type="ECO:0000256" key="2">
    <source>
        <dbReference type="ARBA" id="ARBA00009054"/>
    </source>
</evidence>
<dbReference type="Proteomes" id="UP000546200">
    <property type="component" value="Unassembled WGS sequence"/>
</dbReference>
<sequence length="186" mass="20122">MTDTTATTETEDLRAETADASPELAEHDAAQARIAELEAQLAEAKQGVLYARAETENLRRRAEREAADARAYAATNFARDVLSVADNLSRGLAAIPADLREDEKMKGLVTGLEATGRELDNVFTRNGITRIQAMGATLDPNKHQAMMEVPSADVEPGTVVTEMQAGYMIKDRLLRPALVGVAKKPD</sequence>
<dbReference type="NCBIfam" id="NF010738">
    <property type="entry name" value="PRK14140.1"/>
    <property type="match status" value="1"/>
</dbReference>
<protein>
    <recommendedName>
        <fullName evidence="8 10">Protein GrpE</fullName>
    </recommendedName>
    <alternativeName>
        <fullName evidence="9 10">HSP-70 cofactor</fullName>
    </alternativeName>
</protein>
<dbReference type="AlphaFoldDB" id="A0A7W9BDY1"/>
<dbReference type="GO" id="GO:0005737">
    <property type="term" value="C:cytoplasm"/>
    <property type="evidence" value="ECO:0007669"/>
    <property type="project" value="UniProtKB-SubCell"/>
</dbReference>
<comment type="caution">
    <text evidence="15">The sequence shown here is derived from an EMBL/GenBank/DDBJ whole genome shotgun (WGS) entry which is preliminary data.</text>
</comment>
<evidence type="ECO:0000256" key="13">
    <source>
        <dbReference type="SAM" id="Coils"/>
    </source>
</evidence>
<evidence type="ECO:0000256" key="5">
    <source>
        <dbReference type="ARBA" id="ARBA00023016"/>
    </source>
</evidence>